<dbReference type="Proteomes" id="UP001597295">
    <property type="component" value="Unassembled WGS sequence"/>
</dbReference>
<gene>
    <name evidence="1" type="ORF">ACFSM5_05050</name>
</gene>
<protein>
    <submittedName>
        <fullName evidence="1">Uncharacterized protein</fullName>
    </submittedName>
</protein>
<dbReference type="EMBL" id="JBHUIP010000003">
    <property type="protein sequence ID" value="MFD2262245.1"/>
    <property type="molecule type" value="Genomic_DNA"/>
</dbReference>
<sequence>MEETDETIVTFLSGYQPRAFMLPVPQNAAYPSGCILSAFYLLYGIEINRNGCNNSLPMSLNRRARACQARTPNRNPQSMLQRLIEMFYRSMGRLY</sequence>
<keyword evidence="2" id="KW-1185">Reference proteome</keyword>
<proteinExistence type="predicted"/>
<dbReference type="RefSeq" id="WP_379875165.1">
    <property type="nucleotide sequence ID" value="NZ_JBHUIP010000003.1"/>
</dbReference>
<evidence type="ECO:0000313" key="1">
    <source>
        <dbReference type="EMBL" id="MFD2262245.1"/>
    </source>
</evidence>
<comment type="caution">
    <text evidence="1">The sequence shown here is derived from an EMBL/GenBank/DDBJ whole genome shotgun (WGS) entry which is preliminary data.</text>
</comment>
<organism evidence="1 2">
    <name type="scientific">Lacibacterium aquatile</name>
    <dbReference type="NCBI Taxonomy" id="1168082"/>
    <lineage>
        <taxon>Bacteria</taxon>
        <taxon>Pseudomonadati</taxon>
        <taxon>Pseudomonadota</taxon>
        <taxon>Alphaproteobacteria</taxon>
        <taxon>Rhodospirillales</taxon>
        <taxon>Rhodospirillaceae</taxon>
    </lineage>
</organism>
<reference evidence="2" key="1">
    <citation type="journal article" date="2019" name="Int. J. Syst. Evol. Microbiol.">
        <title>The Global Catalogue of Microorganisms (GCM) 10K type strain sequencing project: providing services to taxonomists for standard genome sequencing and annotation.</title>
        <authorList>
            <consortium name="The Broad Institute Genomics Platform"/>
            <consortium name="The Broad Institute Genome Sequencing Center for Infectious Disease"/>
            <person name="Wu L."/>
            <person name="Ma J."/>
        </authorList>
    </citation>
    <scope>NUCLEOTIDE SEQUENCE [LARGE SCALE GENOMIC DNA]</scope>
    <source>
        <strain evidence="2">CGMCC 1.19062</strain>
    </source>
</reference>
<accession>A0ABW5DNY6</accession>
<evidence type="ECO:0000313" key="2">
    <source>
        <dbReference type="Proteomes" id="UP001597295"/>
    </source>
</evidence>
<name>A0ABW5DNY6_9PROT</name>